<reference evidence="9 10" key="1">
    <citation type="submission" date="2021-07" db="EMBL/GenBank/DDBJ databases">
        <title>The Aristolochia fimbriata genome: insights into angiosperm evolution, floral development and chemical biosynthesis.</title>
        <authorList>
            <person name="Jiao Y."/>
        </authorList>
    </citation>
    <scope>NUCLEOTIDE SEQUENCE [LARGE SCALE GENOMIC DNA]</scope>
    <source>
        <strain evidence="9">IBCAS-2021</strain>
        <tissue evidence="9">Leaf</tissue>
    </source>
</reference>
<evidence type="ECO:0000256" key="3">
    <source>
        <dbReference type="ARBA" id="ARBA00022525"/>
    </source>
</evidence>
<organism evidence="9 10">
    <name type="scientific">Aristolochia fimbriata</name>
    <name type="common">White veined hardy Dutchman's pipe vine</name>
    <dbReference type="NCBI Taxonomy" id="158543"/>
    <lineage>
        <taxon>Eukaryota</taxon>
        <taxon>Viridiplantae</taxon>
        <taxon>Streptophyta</taxon>
        <taxon>Embryophyta</taxon>
        <taxon>Tracheophyta</taxon>
        <taxon>Spermatophyta</taxon>
        <taxon>Magnoliopsida</taxon>
        <taxon>Magnoliidae</taxon>
        <taxon>Piperales</taxon>
        <taxon>Aristolochiaceae</taxon>
        <taxon>Aristolochia</taxon>
    </lineage>
</organism>
<evidence type="ECO:0000256" key="2">
    <source>
        <dbReference type="ARBA" id="ARBA00008668"/>
    </source>
</evidence>
<comment type="similarity">
    <text evidence="2">Belongs to the 'GDSL' lipolytic enzyme family.</text>
</comment>
<keyword evidence="10" id="KW-1185">Reference proteome</keyword>
<dbReference type="InterPro" id="IPR035669">
    <property type="entry name" value="SGNH_plant_lipase-like"/>
</dbReference>
<dbReference type="PANTHER" id="PTHR45650">
    <property type="entry name" value="GDSL-LIKE LIPASE/ACYLHYDROLASE-RELATED"/>
    <property type="match status" value="1"/>
</dbReference>
<dbReference type="Gene3D" id="3.40.50.1110">
    <property type="entry name" value="SGNH hydrolase"/>
    <property type="match status" value="1"/>
</dbReference>
<comment type="caution">
    <text evidence="9">The sequence shown here is derived from an EMBL/GenBank/DDBJ whole genome shotgun (WGS) entry which is preliminary data.</text>
</comment>
<evidence type="ECO:0000256" key="6">
    <source>
        <dbReference type="ARBA" id="ARBA00022963"/>
    </source>
</evidence>
<keyword evidence="5" id="KW-0378">Hydrolase</keyword>
<dbReference type="AlphaFoldDB" id="A0AAV7F617"/>
<comment type="subcellular location">
    <subcellularLocation>
        <location evidence="1">Secreted</location>
    </subcellularLocation>
</comment>
<evidence type="ECO:0000313" key="10">
    <source>
        <dbReference type="Proteomes" id="UP000825729"/>
    </source>
</evidence>
<evidence type="ECO:0000313" key="9">
    <source>
        <dbReference type="EMBL" id="KAG9456518.1"/>
    </source>
</evidence>
<dbReference type="GO" id="GO:0005576">
    <property type="term" value="C:extracellular region"/>
    <property type="evidence" value="ECO:0007669"/>
    <property type="project" value="UniProtKB-SubCell"/>
</dbReference>
<dbReference type="Proteomes" id="UP000825729">
    <property type="component" value="Unassembled WGS sequence"/>
</dbReference>
<dbReference type="SUPFAM" id="SSF52266">
    <property type="entry name" value="SGNH hydrolase"/>
    <property type="match status" value="1"/>
</dbReference>
<evidence type="ECO:0000256" key="4">
    <source>
        <dbReference type="ARBA" id="ARBA00022729"/>
    </source>
</evidence>
<gene>
    <name evidence="9" type="ORF">H6P81_001026</name>
</gene>
<dbReference type="InterPro" id="IPR001087">
    <property type="entry name" value="GDSL"/>
</dbReference>
<dbReference type="Pfam" id="PF00657">
    <property type="entry name" value="Lipase_GDSL"/>
    <property type="match status" value="1"/>
</dbReference>
<dbReference type="InterPro" id="IPR036514">
    <property type="entry name" value="SGNH_hydro_sf"/>
</dbReference>
<dbReference type="InterPro" id="IPR051238">
    <property type="entry name" value="GDSL_esterase/lipase"/>
</dbReference>
<proteinExistence type="inferred from homology"/>
<feature type="signal peptide" evidence="8">
    <location>
        <begin position="1"/>
        <end position="19"/>
    </location>
</feature>
<evidence type="ECO:0000256" key="5">
    <source>
        <dbReference type="ARBA" id="ARBA00022801"/>
    </source>
</evidence>
<dbReference type="GO" id="GO:0016042">
    <property type="term" value="P:lipid catabolic process"/>
    <property type="evidence" value="ECO:0007669"/>
    <property type="project" value="UniProtKB-KW"/>
</dbReference>
<dbReference type="CDD" id="cd01837">
    <property type="entry name" value="SGNH_plant_lipase_like"/>
    <property type="match status" value="1"/>
</dbReference>
<name>A0AAV7F617_ARIFI</name>
<keyword evidence="3" id="KW-0964">Secreted</keyword>
<keyword evidence="6" id="KW-0442">Lipid degradation</keyword>
<evidence type="ECO:0000256" key="7">
    <source>
        <dbReference type="ARBA" id="ARBA00023098"/>
    </source>
</evidence>
<keyword evidence="4 8" id="KW-0732">Signal</keyword>
<keyword evidence="7" id="KW-0443">Lipid metabolism</keyword>
<dbReference type="EMBL" id="JAINDJ010000002">
    <property type="protein sequence ID" value="KAG9456518.1"/>
    <property type="molecule type" value="Genomic_DNA"/>
</dbReference>
<protein>
    <recommendedName>
        <fullName evidence="11">GDSL esterase/lipase</fullName>
    </recommendedName>
</protein>
<sequence length="362" mass="39879">MTKSLLFLSLFLLIRACSSENVGEEEQLEGMFLFGDSLFDNGNNGYKKMTAKASYLPYGIDFPTGTTGRFNNGKTIADWLGEFLKLPGYMPAFVSPKTEGEAVLRGVNYASAGSGVLDGTGEMEGMTSTSLDEQIKNFQTVTLPVFNQKFGDDLPSKLTKYLFVIGTGGFDYLINYLYNHEGITLEDFTEGILSTYAERIKELYNLGGRKFVLFSTQPLGCVPVVRSSPLGQGSCVDVFDQAAKMFAHRLQSLVDHIKSQLPGANLVFVNVYNIMGKIIDDPARQGFEETTTPCCDVPSNGRGGFGMLCVRNGAACEDRSRYVFWDGMHPTQAVAHIIAKRAYQSESRDEVYPMNVKTLVTL</sequence>
<evidence type="ECO:0000256" key="8">
    <source>
        <dbReference type="SAM" id="SignalP"/>
    </source>
</evidence>
<feature type="chain" id="PRO_5043854615" description="GDSL esterase/lipase" evidence="8">
    <location>
        <begin position="20"/>
        <end position="362"/>
    </location>
</feature>
<dbReference type="PANTHER" id="PTHR45650:SF2">
    <property type="entry name" value="OS06G0560700 PROTEIN"/>
    <property type="match status" value="1"/>
</dbReference>
<accession>A0AAV7F617</accession>
<evidence type="ECO:0008006" key="11">
    <source>
        <dbReference type="Google" id="ProtNLM"/>
    </source>
</evidence>
<dbReference type="GO" id="GO:0016788">
    <property type="term" value="F:hydrolase activity, acting on ester bonds"/>
    <property type="evidence" value="ECO:0007669"/>
    <property type="project" value="InterPro"/>
</dbReference>
<evidence type="ECO:0000256" key="1">
    <source>
        <dbReference type="ARBA" id="ARBA00004613"/>
    </source>
</evidence>